<protein>
    <recommendedName>
        <fullName evidence="5">CRISPR type III-B/RAMP module-associated protein Cmr5</fullName>
    </recommendedName>
</protein>
<dbReference type="Pfam" id="PF09701">
    <property type="entry name" value="Cas_Cmr5"/>
    <property type="match status" value="1"/>
</dbReference>
<comment type="caution">
    <text evidence="6">The sequence shown here is derived from an EMBL/GenBank/DDBJ whole genome shotgun (WGS) entry which is preliminary data.</text>
</comment>
<evidence type="ECO:0000256" key="1">
    <source>
        <dbReference type="ARBA" id="ARBA00004496"/>
    </source>
</evidence>
<keyword evidence="4" id="KW-0051">Antiviral defense</keyword>
<evidence type="ECO:0000256" key="5">
    <source>
        <dbReference type="ARBA" id="ARBA00030001"/>
    </source>
</evidence>
<comment type="similarity">
    <text evidence="2">Belongs to the CRISPR system Cmr5 family.</text>
</comment>
<organism evidence="6 7">
    <name type="scientific">Leucothrix arctica</name>
    <dbReference type="NCBI Taxonomy" id="1481894"/>
    <lineage>
        <taxon>Bacteria</taxon>
        <taxon>Pseudomonadati</taxon>
        <taxon>Pseudomonadota</taxon>
        <taxon>Gammaproteobacteria</taxon>
        <taxon>Thiotrichales</taxon>
        <taxon>Thiotrichaceae</taxon>
        <taxon>Leucothrix</taxon>
    </lineage>
</organism>
<proteinExistence type="inferred from homology"/>
<gene>
    <name evidence="6" type="primary">cmr5</name>
    <name evidence="6" type="ORF">DKT75_01095</name>
</gene>
<dbReference type="GO" id="GO:0051607">
    <property type="term" value="P:defense response to virus"/>
    <property type="evidence" value="ECO:0007669"/>
    <property type="project" value="UniProtKB-KW"/>
</dbReference>
<evidence type="ECO:0000256" key="2">
    <source>
        <dbReference type="ARBA" id="ARBA00006161"/>
    </source>
</evidence>
<dbReference type="Gene3D" id="1.10.520.30">
    <property type="entry name" value="AF1862-like domain"/>
    <property type="match status" value="1"/>
</dbReference>
<accession>A0A317CLD9</accession>
<dbReference type="SUPFAM" id="SSF158568">
    <property type="entry name" value="AF1862-like"/>
    <property type="match status" value="1"/>
</dbReference>
<name>A0A317CLD9_9GAMM</name>
<dbReference type="GO" id="GO:0005737">
    <property type="term" value="C:cytoplasm"/>
    <property type="evidence" value="ECO:0007669"/>
    <property type="project" value="UniProtKB-SubCell"/>
</dbReference>
<comment type="subcellular location">
    <subcellularLocation>
        <location evidence="1">Cytoplasm</location>
    </subcellularLocation>
</comment>
<dbReference type="AlphaFoldDB" id="A0A317CLD9"/>
<reference evidence="6 7" key="1">
    <citation type="submission" date="2018-05" db="EMBL/GenBank/DDBJ databases">
        <title>Leucothrix arctica sp. nov., isolated from Arctic seawater.</title>
        <authorList>
            <person name="Choi A."/>
            <person name="Baek K."/>
        </authorList>
    </citation>
    <scope>NUCLEOTIDE SEQUENCE [LARGE SCALE GENOMIC DNA]</scope>
    <source>
        <strain evidence="6 7">IMCC9719</strain>
    </source>
</reference>
<dbReference type="RefSeq" id="WP_109821592.1">
    <property type="nucleotide sequence ID" value="NZ_QGKL01000006.1"/>
</dbReference>
<dbReference type="InterPro" id="IPR023101">
    <property type="entry name" value="AF1862-like_dom_sf"/>
</dbReference>
<evidence type="ECO:0000256" key="4">
    <source>
        <dbReference type="ARBA" id="ARBA00023118"/>
    </source>
</evidence>
<evidence type="ECO:0000313" key="7">
    <source>
        <dbReference type="Proteomes" id="UP000245506"/>
    </source>
</evidence>
<dbReference type="NCBIfam" id="TIGR01881">
    <property type="entry name" value="cas_Cmr5"/>
    <property type="match status" value="1"/>
</dbReference>
<dbReference type="Proteomes" id="UP000245506">
    <property type="component" value="Unassembled WGS sequence"/>
</dbReference>
<dbReference type="InterPro" id="IPR010160">
    <property type="entry name" value="CRISPR-assoc_prot_Cmr5"/>
</dbReference>
<dbReference type="EMBL" id="QGKL01000006">
    <property type="protein sequence ID" value="PWQ99326.1"/>
    <property type="molecule type" value="Genomic_DNA"/>
</dbReference>
<evidence type="ECO:0000256" key="3">
    <source>
        <dbReference type="ARBA" id="ARBA00022490"/>
    </source>
</evidence>
<dbReference type="OrthoDB" id="285848at2"/>
<keyword evidence="3" id="KW-0963">Cytoplasm</keyword>
<evidence type="ECO:0000313" key="6">
    <source>
        <dbReference type="EMBL" id="PWQ99326.1"/>
    </source>
</evidence>
<sequence>MQTIQQQRAAFALERVERDRDANMNTKGFQSAYKSYASGLPAMIQMNGLGQAAAFYRSKSAGKDSKAIAYGCLYKLLSDWLTNAGQPYSAHRDNENARDSGLLHGLTKENMQTYMLAQSEAQALLDWVKKFAKAYMEEPKK</sequence>
<keyword evidence="7" id="KW-1185">Reference proteome</keyword>